<keyword evidence="1" id="KW-0472">Membrane</keyword>
<dbReference type="Proteomes" id="UP000226437">
    <property type="component" value="Unassembled WGS sequence"/>
</dbReference>
<dbReference type="Pfam" id="PF01551">
    <property type="entry name" value="Peptidase_M23"/>
    <property type="match status" value="1"/>
</dbReference>
<keyword evidence="1" id="KW-1133">Transmembrane helix</keyword>
<dbReference type="AlphaFoldDB" id="A0A2G0CE28"/>
<proteinExistence type="predicted"/>
<dbReference type="Gene3D" id="2.70.70.10">
    <property type="entry name" value="Glucose Permease (Domain IIA)"/>
    <property type="match status" value="1"/>
</dbReference>
<dbReference type="InterPro" id="IPR011055">
    <property type="entry name" value="Dup_hybrid_motif"/>
</dbReference>
<evidence type="ECO:0000313" key="4">
    <source>
        <dbReference type="Proteomes" id="UP000226437"/>
    </source>
</evidence>
<sequence length="383" mass="42645">MTAGATFSKEGCSYRLFSLNLAASLYGDNAIGTHAAGDSPKPTAFFSGIFWFKLSSMRREKFVFNQRTLEYDRIVEPLSFTLLRFFSFGCAAVLAGLLLTAAVHRYLPSPGERMVLQELEIARAQNEALAADYDELAEIVAHLHERNNNTVRLALRMEPVDDDVFQGGKGGHDAYEDLKSLPHVGPQIASLREKVDQLRYQIDLHSRSIDEVADKALEKEDMLASIPSIKPVRVDQFARKMENLSGFGYRVHPKLGVNKMHYGIDFNCPRGTEIQASGKGVVEFAGQQSGYGNCVVIDHGYGYKSRYAHMSSIKVKKGQEVSRGHLIGLVGSSGMSTGDHLHYEIEKDGERVDPIQYCYDGLTPAEYQELVEAARQMNMSFDE</sequence>
<protein>
    <submittedName>
        <fullName evidence="3">Peptidase M23</fullName>
    </submittedName>
</protein>
<feature type="domain" description="M23ase beta-sheet core" evidence="2">
    <location>
        <begin position="259"/>
        <end position="354"/>
    </location>
</feature>
<evidence type="ECO:0000256" key="1">
    <source>
        <dbReference type="SAM" id="Phobius"/>
    </source>
</evidence>
<comment type="caution">
    <text evidence="3">The sequence shown here is derived from an EMBL/GenBank/DDBJ whole genome shotgun (WGS) entry which is preliminary data.</text>
</comment>
<gene>
    <name evidence="3" type="ORF">CGL56_10990</name>
</gene>
<feature type="transmembrane region" description="Helical" evidence="1">
    <location>
        <begin position="85"/>
        <end position="107"/>
    </location>
</feature>
<keyword evidence="1" id="KW-0812">Transmembrane</keyword>
<dbReference type="PANTHER" id="PTHR21666">
    <property type="entry name" value="PEPTIDASE-RELATED"/>
    <property type="match status" value="1"/>
</dbReference>
<name>A0A2G0CE28_9BACT</name>
<dbReference type="FunFam" id="2.70.70.10:FF:000006">
    <property type="entry name" value="M23 family peptidase"/>
    <property type="match status" value="1"/>
</dbReference>
<keyword evidence="4" id="KW-1185">Reference proteome</keyword>
<organism evidence="3 4">
    <name type="scientific">Neolewinella marina</name>
    <dbReference type="NCBI Taxonomy" id="438751"/>
    <lineage>
        <taxon>Bacteria</taxon>
        <taxon>Pseudomonadati</taxon>
        <taxon>Bacteroidota</taxon>
        <taxon>Saprospiria</taxon>
        <taxon>Saprospirales</taxon>
        <taxon>Lewinellaceae</taxon>
        <taxon>Neolewinella</taxon>
    </lineage>
</organism>
<evidence type="ECO:0000259" key="2">
    <source>
        <dbReference type="Pfam" id="PF01551"/>
    </source>
</evidence>
<dbReference type="PANTHER" id="PTHR21666:SF286">
    <property type="entry name" value="LIPOPROTEIN NLPD"/>
    <property type="match status" value="1"/>
</dbReference>
<dbReference type="SUPFAM" id="SSF51261">
    <property type="entry name" value="Duplicated hybrid motif"/>
    <property type="match status" value="1"/>
</dbReference>
<accession>A0A2G0CE28</accession>
<dbReference type="EMBL" id="PDLO01000004">
    <property type="protein sequence ID" value="PHK98222.1"/>
    <property type="molecule type" value="Genomic_DNA"/>
</dbReference>
<dbReference type="GO" id="GO:0004222">
    <property type="term" value="F:metalloendopeptidase activity"/>
    <property type="evidence" value="ECO:0007669"/>
    <property type="project" value="TreeGrafter"/>
</dbReference>
<dbReference type="InterPro" id="IPR050570">
    <property type="entry name" value="Cell_wall_metabolism_enzyme"/>
</dbReference>
<dbReference type="InterPro" id="IPR016047">
    <property type="entry name" value="M23ase_b-sheet_dom"/>
</dbReference>
<reference evidence="3 4" key="1">
    <citation type="submission" date="2017-10" db="EMBL/GenBank/DDBJ databases">
        <title>The draft genome sequence of Lewinella marina KCTC 32374.</title>
        <authorList>
            <person name="Wang K."/>
        </authorList>
    </citation>
    <scope>NUCLEOTIDE SEQUENCE [LARGE SCALE GENOMIC DNA]</scope>
    <source>
        <strain evidence="3 4">MKG-38</strain>
    </source>
</reference>
<dbReference type="CDD" id="cd12797">
    <property type="entry name" value="M23_peptidase"/>
    <property type="match status" value="1"/>
</dbReference>
<evidence type="ECO:0000313" key="3">
    <source>
        <dbReference type="EMBL" id="PHK98222.1"/>
    </source>
</evidence>